<dbReference type="InterPro" id="IPR042104">
    <property type="entry name" value="PKS_dehydratase_sf"/>
</dbReference>
<evidence type="ECO:0000256" key="1">
    <source>
        <dbReference type="PROSITE-ProRule" id="PRU01363"/>
    </source>
</evidence>
<reference evidence="4" key="4">
    <citation type="journal article" date="2015" name="G3 (Bethesda)">
        <title>Genome sequences of three phytopathogenic species of the Magnaporthaceae family of fungi.</title>
        <authorList>
            <person name="Okagaki L.H."/>
            <person name="Nunes C.C."/>
            <person name="Sailsbery J."/>
            <person name="Clay B."/>
            <person name="Brown D."/>
            <person name="John T."/>
            <person name="Oh Y."/>
            <person name="Young N."/>
            <person name="Fitzgerald M."/>
            <person name="Haas B.J."/>
            <person name="Zeng Q."/>
            <person name="Young S."/>
            <person name="Adiconis X."/>
            <person name="Fan L."/>
            <person name="Levin J.Z."/>
            <person name="Mitchell T.K."/>
            <person name="Okubara P.A."/>
            <person name="Farman M.L."/>
            <person name="Kohn L.M."/>
            <person name="Birren B."/>
            <person name="Ma L.-J."/>
            <person name="Dean R.A."/>
        </authorList>
    </citation>
    <scope>NUCLEOTIDE SEQUENCE</scope>
    <source>
        <strain evidence="4">ATCC 64411 / 73-15</strain>
    </source>
</reference>
<dbReference type="PROSITE" id="PS52019">
    <property type="entry name" value="PKS_MFAS_DH"/>
    <property type="match status" value="1"/>
</dbReference>
<protein>
    <recommendedName>
        <fullName evidence="2">PKS/mFAS DH domain-containing protein</fullName>
    </recommendedName>
</protein>
<name>A0A0C4EC34_MAGP6</name>
<sequence length="131" mass="14462">MEIAKALAFDDEDSKVETLFDLKDIRRSDGEITASFAIYSGSLYDVKSALVLSKAGTVRMTLAAPVPDRLPRVELDEINLHPVEADRFYGCLIKLGYNYAWPFHGTTSMRREADCAVGTIEDQPASAWGTS</sequence>
<reference evidence="3" key="3">
    <citation type="submission" date="2011-03" db="EMBL/GenBank/DDBJ databases">
        <title>Annotation of Magnaporthe poae ATCC 64411.</title>
        <authorList>
            <person name="Ma L.-J."/>
            <person name="Dead R."/>
            <person name="Young S.K."/>
            <person name="Zeng Q."/>
            <person name="Gargeya S."/>
            <person name="Fitzgerald M."/>
            <person name="Haas B."/>
            <person name="Abouelleil A."/>
            <person name="Alvarado L."/>
            <person name="Arachchi H.M."/>
            <person name="Berlin A."/>
            <person name="Brown A."/>
            <person name="Chapman S.B."/>
            <person name="Chen Z."/>
            <person name="Dunbar C."/>
            <person name="Freedman E."/>
            <person name="Gearin G."/>
            <person name="Gellesch M."/>
            <person name="Goldberg J."/>
            <person name="Griggs A."/>
            <person name="Gujja S."/>
            <person name="Heiman D."/>
            <person name="Howarth C."/>
            <person name="Larson L."/>
            <person name="Lui A."/>
            <person name="MacDonald P.J.P."/>
            <person name="Mehta T."/>
            <person name="Montmayeur A."/>
            <person name="Murphy C."/>
            <person name="Neiman D."/>
            <person name="Pearson M."/>
            <person name="Priest M."/>
            <person name="Roberts A."/>
            <person name="Saif S."/>
            <person name="Shea T."/>
            <person name="Shenoy N."/>
            <person name="Sisk P."/>
            <person name="Stolte C."/>
            <person name="Sykes S."/>
            <person name="Yandava C."/>
            <person name="Wortman J."/>
            <person name="Nusbaum C."/>
            <person name="Birren B."/>
        </authorList>
    </citation>
    <scope>NUCLEOTIDE SEQUENCE</scope>
    <source>
        <strain evidence="3">ATCC 64411</strain>
    </source>
</reference>
<feature type="region of interest" description="N-terminal hotdog fold" evidence="1">
    <location>
        <begin position="1"/>
        <end position="65"/>
    </location>
</feature>
<keyword evidence="5" id="KW-1185">Reference proteome</keyword>
<dbReference type="STRING" id="644358.A0A0C4EC34"/>
<reference evidence="3" key="1">
    <citation type="submission" date="2010-05" db="EMBL/GenBank/DDBJ databases">
        <title>The Genome Sequence of Magnaporthe poae strain ATCC 64411.</title>
        <authorList>
            <consortium name="The Broad Institute Genome Sequencing Platform"/>
            <consortium name="Broad Institute Genome Sequencing Center for Infectious Disease"/>
            <person name="Ma L.-J."/>
            <person name="Dead R."/>
            <person name="Young S."/>
            <person name="Zeng Q."/>
            <person name="Koehrsen M."/>
            <person name="Alvarado L."/>
            <person name="Berlin A."/>
            <person name="Chapman S.B."/>
            <person name="Chen Z."/>
            <person name="Freedman E."/>
            <person name="Gellesch M."/>
            <person name="Goldberg J."/>
            <person name="Griggs A."/>
            <person name="Gujja S."/>
            <person name="Heilman E.R."/>
            <person name="Heiman D."/>
            <person name="Hepburn T."/>
            <person name="Howarth C."/>
            <person name="Jen D."/>
            <person name="Larson L."/>
            <person name="Mehta T."/>
            <person name="Neiman D."/>
            <person name="Pearson M."/>
            <person name="Roberts A."/>
            <person name="Saif S."/>
            <person name="Shea T."/>
            <person name="Shenoy N."/>
            <person name="Sisk P."/>
            <person name="Stolte C."/>
            <person name="Sykes S."/>
            <person name="Walk T."/>
            <person name="White J."/>
            <person name="Yandava C."/>
            <person name="Haas B."/>
            <person name="Nusbaum C."/>
            <person name="Birren B."/>
        </authorList>
    </citation>
    <scope>NUCLEOTIDE SEQUENCE</scope>
    <source>
        <strain evidence="3">ATCC 64411</strain>
    </source>
</reference>
<dbReference type="EnsemblFungi" id="MAPG_10248T0">
    <property type="protein sequence ID" value="MAPG_10248T0"/>
    <property type="gene ID" value="MAPG_10248"/>
</dbReference>
<dbReference type="EMBL" id="GL876975">
    <property type="protein sequence ID" value="KLU90394.1"/>
    <property type="molecule type" value="Genomic_DNA"/>
</dbReference>
<evidence type="ECO:0000313" key="4">
    <source>
        <dbReference type="EnsemblFungi" id="MAPG_10248T0"/>
    </source>
</evidence>
<dbReference type="OrthoDB" id="329835at2759"/>
<dbReference type="AlphaFoldDB" id="A0A0C4EC34"/>
<evidence type="ECO:0000259" key="2">
    <source>
        <dbReference type="PROSITE" id="PS52019"/>
    </source>
</evidence>
<dbReference type="InterPro" id="IPR049900">
    <property type="entry name" value="PKS_mFAS_DH"/>
</dbReference>
<dbReference type="Proteomes" id="UP000011715">
    <property type="component" value="Unassembled WGS sequence"/>
</dbReference>
<reference evidence="5" key="2">
    <citation type="submission" date="2010-05" db="EMBL/GenBank/DDBJ databases">
        <title>The genome sequence of Magnaporthe poae strain ATCC 64411.</title>
        <authorList>
            <person name="Ma L.-J."/>
            <person name="Dead R."/>
            <person name="Young S."/>
            <person name="Zeng Q."/>
            <person name="Koehrsen M."/>
            <person name="Alvarado L."/>
            <person name="Berlin A."/>
            <person name="Chapman S.B."/>
            <person name="Chen Z."/>
            <person name="Freedman E."/>
            <person name="Gellesch M."/>
            <person name="Goldberg J."/>
            <person name="Griggs A."/>
            <person name="Gujja S."/>
            <person name="Heilman E.R."/>
            <person name="Heiman D."/>
            <person name="Hepburn T."/>
            <person name="Howarth C."/>
            <person name="Jen D."/>
            <person name="Larson L."/>
            <person name="Mehta T."/>
            <person name="Neiman D."/>
            <person name="Pearson M."/>
            <person name="Roberts A."/>
            <person name="Saif S."/>
            <person name="Shea T."/>
            <person name="Shenoy N."/>
            <person name="Sisk P."/>
            <person name="Stolte C."/>
            <person name="Sykes S."/>
            <person name="Walk T."/>
            <person name="White J."/>
            <person name="Yandava C."/>
            <person name="Haas B."/>
            <person name="Nusbaum C."/>
            <person name="Birren B."/>
        </authorList>
    </citation>
    <scope>NUCLEOTIDE SEQUENCE [LARGE SCALE GENOMIC DNA]</scope>
    <source>
        <strain evidence="5">ATCC 64411 / 73-15</strain>
    </source>
</reference>
<evidence type="ECO:0000313" key="5">
    <source>
        <dbReference type="Proteomes" id="UP000011715"/>
    </source>
</evidence>
<comment type="caution">
    <text evidence="1">Lacks conserved residue(s) required for the propagation of feature annotation.</text>
</comment>
<feature type="domain" description="PKS/mFAS DH" evidence="2">
    <location>
        <begin position="1"/>
        <end position="131"/>
    </location>
</feature>
<gene>
    <name evidence="3" type="ORF">MAPG_10248</name>
</gene>
<evidence type="ECO:0000313" key="3">
    <source>
        <dbReference type="EMBL" id="KLU90394.1"/>
    </source>
</evidence>
<feature type="region of interest" description="C-terminal hotdog fold" evidence="1">
    <location>
        <begin position="80"/>
        <end position="131"/>
    </location>
</feature>
<dbReference type="VEuPathDB" id="FungiDB:MAPG_10248"/>
<proteinExistence type="predicted"/>
<dbReference type="Gene3D" id="3.10.129.110">
    <property type="entry name" value="Polyketide synthase dehydratase"/>
    <property type="match status" value="1"/>
</dbReference>
<accession>A0A0C4EC34</accession>
<organism evidence="4 5">
    <name type="scientific">Magnaporthiopsis poae (strain ATCC 64411 / 73-15)</name>
    <name type="common">Kentucky bluegrass fungus</name>
    <name type="synonym">Magnaporthe poae</name>
    <dbReference type="NCBI Taxonomy" id="644358"/>
    <lineage>
        <taxon>Eukaryota</taxon>
        <taxon>Fungi</taxon>
        <taxon>Dikarya</taxon>
        <taxon>Ascomycota</taxon>
        <taxon>Pezizomycotina</taxon>
        <taxon>Sordariomycetes</taxon>
        <taxon>Sordariomycetidae</taxon>
        <taxon>Magnaporthales</taxon>
        <taxon>Magnaporthaceae</taxon>
        <taxon>Magnaporthiopsis</taxon>
    </lineage>
</organism>
<dbReference type="EMBL" id="ADBL01002294">
    <property type="status" value="NOT_ANNOTATED_CDS"/>
    <property type="molecule type" value="Genomic_DNA"/>
</dbReference>
<reference evidence="4" key="5">
    <citation type="submission" date="2015-06" db="UniProtKB">
        <authorList>
            <consortium name="EnsemblFungi"/>
        </authorList>
    </citation>
    <scope>IDENTIFICATION</scope>
    <source>
        <strain evidence="4">ATCC 64411</strain>
    </source>
</reference>